<name>A0ABD2QLX2_9PLAT</name>
<evidence type="ECO:0000313" key="2">
    <source>
        <dbReference type="EMBL" id="KAL3320435.1"/>
    </source>
</evidence>
<evidence type="ECO:0000313" key="3">
    <source>
        <dbReference type="Proteomes" id="UP001626550"/>
    </source>
</evidence>
<organism evidence="2 3">
    <name type="scientific">Cichlidogyrus casuarinus</name>
    <dbReference type="NCBI Taxonomy" id="1844966"/>
    <lineage>
        <taxon>Eukaryota</taxon>
        <taxon>Metazoa</taxon>
        <taxon>Spiralia</taxon>
        <taxon>Lophotrochozoa</taxon>
        <taxon>Platyhelminthes</taxon>
        <taxon>Monogenea</taxon>
        <taxon>Monopisthocotylea</taxon>
        <taxon>Dactylogyridea</taxon>
        <taxon>Ancyrocephalidae</taxon>
        <taxon>Cichlidogyrus</taxon>
    </lineage>
</organism>
<dbReference type="PANTHER" id="PTHR12463">
    <property type="entry name" value="OXYGENASE-RELATED"/>
    <property type="match status" value="1"/>
</dbReference>
<accession>A0ABD2QLX2</accession>
<proteinExistence type="predicted"/>
<keyword evidence="3" id="KW-1185">Reference proteome</keyword>
<dbReference type="AlphaFoldDB" id="A0ABD2QLX2"/>
<sequence>MDNFTGLPTYSKSLVDRINELDRFAKSKFLPVELCNLEYCPIRGSCIIAHHDDFWIWGENLITLNLCSDTYLTFTLPNSNDNSSIVELFLSSAQCTSAKIRVKVLLPRKSLVIVCGSARYIWLHEILREDIKEKRVAMTFRELSPKFHPNHEQGEMEEKEIGQNLLRIAL</sequence>
<protein>
    <submittedName>
        <fullName evidence="2">AlkB, alkylation repair 4</fullName>
    </submittedName>
</protein>
<dbReference type="Proteomes" id="UP001626550">
    <property type="component" value="Unassembled WGS sequence"/>
</dbReference>
<dbReference type="PANTHER" id="PTHR12463:SF0">
    <property type="entry name" value="ALPHA-KETOGLUTARATE-DEPENDENT DIOXYGENASE ALKB HOMOLOG 4"/>
    <property type="match status" value="1"/>
</dbReference>
<dbReference type="Gene3D" id="2.60.120.590">
    <property type="entry name" value="Alpha-ketoglutarate-dependent dioxygenase AlkB-like"/>
    <property type="match status" value="1"/>
</dbReference>
<dbReference type="EMBL" id="JBJKFK010000052">
    <property type="protein sequence ID" value="KAL3320435.1"/>
    <property type="molecule type" value="Genomic_DNA"/>
</dbReference>
<reference evidence="2 3" key="1">
    <citation type="submission" date="2024-11" db="EMBL/GenBank/DDBJ databases">
        <title>Adaptive evolution of stress response genes in parasites aligns with host niche diversity.</title>
        <authorList>
            <person name="Hahn C."/>
            <person name="Resl P."/>
        </authorList>
    </citation>
    <scope>NUCLEOTIDE SEQUENCE [LARGE SCALE GENOMIC DNA]</scope>
    <source>
        <strain evidence="2">EGGRZ-B1_66</strain>
        <tissue evidence="2">Body</tissue>
    </source>
</reference>
<dbReference type="InterPro" id="IPR037151">
    <property type="entry name" value="AlkB-like_sf"/>
</dbReference>
<comment type="caution">
    <text evidence="2">The sequence shown here is derived from an EMBL/GenBank/DDBJ whole genome shotgun (WGS) entry which is preliminary data.</text>
</comment>
<dbReference type="InterPro" id="IPR032857">
    <property type="entry name" value="ALKBH4"/>
</dbReference>
<evidence type="ECO:0000256" key="1">
    <source>
        <dbReference type="ARBA" id="ARBA00001954"/>
    </source>
</evidence>
<gene>
    <name evidence="2" type="primary">ALKBH4</name>
    <name evidence="2" type="ORF">Ciccas_000885</name>
</gene>
<comment type="cofactor">
    <cofactor evidence="1">
        <name>Fe(2+)</name>
        <dbReference type="ChEBI" id="CHEBI:29033"/>
    </cofactor>
</comment>
<dbReference type="SUPFAM" id="SSF51197">
    <property type="entry name" value="Clavaminate synthase-like"/>
    <property type="match status" value="1"/>
</dbReference>